<keyword evidence="1" id="KW-0805">Transcription regulation</keyword>
<proteinExistence type="predicted"/>
<dbReference type="SMART" id="SM00342">
    <property type="entry name" value="HTH_ARAC"/>
    <property type="match status" value="1"/>
</dbReference>
<dbReference type="InterPro" id="IPR018060">
    <property type="entry name" value="HTH_AraC"/>
</dbReference>
<dbReference type="InterPro" id="IPR020449">
    <property type="entry name" value="Tscrpt_reg_AraC-type_HTH"/>
</dbReference>
<dbReference type="RefSeq" id="WP_208692546.1">
    <property type="nucleotide sequence ID" value="NZ_CP022198.1"/>
</dbReference>
<dbReference type="SUPFAM" id="SSF46689">
    <property type="entry name" value="Homeodomain-like"/>
    <property type="match status" value="1"/>
</dbReference>
<dbReference type="Proteomes" id="UP000250579">
    <property type="component" value="Chromosome"/>
</dbReference>
<accession>A0A2Z5ACE7</accession>
<dbReference type="PANTHER" id="PTHR43280:SF2">
    <property type="entry name" value="HTH-TYPE TRANSCRIPTIONAL REGULATOR EXSA"/>
    <property type="match status" value="1"/>
</dbReference>
<dbReference type="InterPro" id="IPR009057">
    <property type="entry name" value="Homeodomain-like_sf"/>
</dbReference>
<reference evidence="5 6" key="1">
    <citation type="submission" date="2017-06" db="EMBL/GenBank/DDBJ databases">
        <title>Evolution towards high GC content and high-temperature stress adaptation in endophytic Pseudomonas oryzihabitans impacted its plant-growth promoting traits.</title>
        <authorList>
            <person name="Nascimento F.X."/>
        </authorList>
    </citation>
    <scope>NUCLEOTIDE SEQUENCE [LARGE SCALE GENOMIC DNA]</scope>
    <source>
        <strain evidence="5 6">MS8</strain>
    </source>
</reference>
<keyword evidence="3" id="KW-0804">Transcription</keyword>
<evidence type="ECO:0000259" key="4">
    <source>
        <dbReference type="PROSITE" id="PS01124"/>
    </source>
</evidence>
<dbReference type="SUPFAM" id="SSF51215">
    <property type="entry name" value="Regulatory protein AraC"/>
    <property type="match status" value="1"/>
</dbReference>
<dbReference type="PROSITE" id="PS01124">
    <property type="entry name" value="HTH_ARAC_FAMILY_2"/>
    <property type="match status" value="1"/>
</dbReference>
<keyword evidence="2" id="KW-0238">DNA-binding</keyword>
<dbReference type="GO" id="GO:0003700">
    <property type="term" value="F:DNA-binding transcription factor activity"/>
    <property type="evidence" value="ECO:0007669"/>
    <property type="project" value="InterPro"/>
</dbReference>
<gene>
    <name evidence="5" type="ORF">CE139_22755</name>
</gene>
<evidence type="ECO:0000256" key="3">
    <source>
        <dbReference type="ARBA" id="ARBA00023163"/>
    </source>
</evidence>
<protein>
    <submittedName>
        <fullName evidence="5">AraC family transcriptional regulator</fullName>
    </submittedName>
</protein>
<feature type="domain" description="HTH araC/xylS-type" evidence="4">
    <location>
        <begin position="200"/>
        <end position="299"/>
    </location>
</feature>
<dbReference type="InterPro" id="IPR018062">
    <property type="entry name" value="HTH_AraC-typ_CS"/>
</dbReference>
<organism evidence="5 6">
    <name type="scientific">Pseudomonas oryzihabitans</name>
    <dbReference type="NCBI Taxonomy" id="47885"/>
    <lineage>
        <taxon>Bacteria</taxon>
        <taxon>Pseudomonadati</taxon>
        <taxon>Pseudomonadota</taxon>
        <taxon>Gammaproteobacteria</taxon>
        <taxon>Pseudomonadales</taxon>
        <taxon>Pseudomonadaceae</taxon>
        <taxon>Pseudomonas</taxon>
    </lineage>
</organism>
<dbReference type="Gene3D" id="1.10.10.60">
    <property type="entry name" value="Homeodomain-like"/>
    <property type="match status" value="2"/>
</dbReference>
<dbReference type="PROSITE" id="PS00041">
    <property type="entry name" value="HTH_ARAC_FAMILY_1"/>
    <property type="match status" value="1"/>
</dbReference>
<dbReference type="EMBL" id="CP022198">
    <property type="protein sequence ID" value="AXA68505.1"/>
    <property type="molecule type" value="Genomic_DNA"/>
</dbReference>
<dbReference type="PANTHER" id="PTHR43280">
    <property type="entry name" value="ARAC-FAMILY TRANSCRIPTIONAL REGULATOR"/>
    <property type="match status" value="1"/>
</dbReference>
<sequence length="302" mass="34359">MRATPRVPTFGMRQRSAKADFHIREKSFSTGEPLPHRHEYFQIQVNLGAAGSQRIGNVERPFAERSLAFVLPHRLHHIPPEPGSRALLLNFDQHFLLPHLDCSPLDLEDVSLQQAPELAPFRFQGELDFALDEQDWAEVLALLKRMQALDAAAERPFGTREYLKGCLLQLIALVCRAYADPLQALAAANATRRNRRNALARMTEYVRHHLADPELDLKTVAAASFLSPNYLSHWLRKETGKTFSELVLERRMHLARSLLLDTELSVGEIAMRCGFADEAYFSRRFRQAQGVPPSQFRRQLGS</sequence>
<dbReference type="PRINTS" id="PR00032">
    <property type="entry name" value="HTHARAC"/>
</dbReference>
<dbReference type="GO" id="GO:0009893">
    <property type="term" value="P:positive regulation of metabolic process"/>
    <property type="evidence" value="ECO:0007669"/>
    <property type="project" value="UniProtKB-ARBA"/>
</dbReference>
<dbReference type="InterPro" id="IPR037923">
    <property type="entry name" value="HTH-like"/>
</dbReference>
<name>A0A2Z5ACE7_9PSED</name>
<evidence type="ECO:0000256" key="1">
    <source>
        <dbReference type="ARBA" id="ARBA00023015"/>
    </source>
</evidence>
<dbReference type="AlphaFoldDB" id="A0A2Z5ACE7"/>
<evidence type="ECO:0000256" key="2">
    <source>
        <dbReference type="ARBA" id="ARBA00023125"/>
    </source>
</evidence>
<dbReference type="GO" id="GO:0043565">
    <property type="term" value="F:sequence-specific DNA binding"/>
    <property type="evidence" value="ECO:0007669"/>
    <property type="project" value="InterPro"/>
</dbReference>
<dbReference type="Pfam" id="PF12833">
    <property type="entry name" value="HTH_18"/>
    <property type="match status" value="1"/>
</dbReference>
<evidence type="ECO:0000313" key="6">
    <source>
        <dbReference type="Proteomes" id="UP000250579"/>
    </source>
</evidence>
<evidence type="ECO:0000313" key="5">
    <source>
        <dbReference type="EMBL" id="AXA68505.1"/>
    </source>
</evidence>